<dbReference type="PANTHER" id="PTHR46825">
    <property type="entry name" value="D-ALANYL-D-ALANINE-CARBOXYPEPTIDASE/ENDOPEPTIDASE AMPH"/>
    <property type="match status" value="1"/>
</dbReference>
<dbReference type="InterPro" id="IPR012338">
    <property type="entry name" value="Beta-lactam/transpept-like"/>
</dbReference>
<dbReference type="InterPro" id="IPR001466">
    <property type="entry name" value="Beta-lactam-related"/>
</dbReference>
<dbReference type="Proteomes" id="UP000033393">
    <property type="component" value="Unassembled WGS sequence"/>
</dbReference>
<comment type="caution">
    <text evidence="3">The sequence shown here is derived from an EMBL/GenBank/DDBJ whole genome shotgun (WGS) entry which is preliminary data.</text>
</comment>
<proteinExistence type="predicted"/>
<organism evidence="3 4">
    <name type="scientific">Lentzea aerocolonigenes</name>
    <name type="common">Lechevalieria aerocolonigenes</name>
    <name type="synonym">Saccharothrix aerocolonigenes</name>
    <dbReference type="NCBI Taxonomy" id="68170"/>
    <lineage>
        <taxon>Bacteria</taxon>
        <taxon>Bacillati</taxon>
        <taxon>Actinomycetota</taxon>
        <taxon>Actinomycetes</taxon>
        <taxon>Pseudonocardiales</taxon>
        <taxon>Pseudonocardiaceae</taxon>
        <taxon>Lentzea</taxon>
    </lineage>
</organism>
<evidence type="ECO:0000256" key="1">
    <source>
        <dbReference type="SAM" id="SignalP"/>
    </source>
</evidence>
<keyword evidence="4" id="KW-1185">Reference proteome</keyword>
<name>A0A0F0H5X4_LENAE</name>
<reference evidence="3 4" key="1">
    <citation type="submission" date="2015-02" db="EMBL/GenBank/DDBJ databases">
        <authorList>
            <person name="Ju K.-S."/>
            <person name="Doroghazi J.R."/>
            <person name="Metcalf W."/>
        </authorList>
    </citation>
    <scope>NUCLEOTIDE SEQUENCE [LARGE SCALE GENOMIC DNA]</scope>
    <source>
        <strain evidence="3 4">NRRL B-16140</strain>
    </source>
</reference>
<dbReference type="InterPro" id="IPR050491">
    <property type="entry name" value="AmpC-like"/>
</dbReference>
<dbReference type="Pfam" id="PF00144">
    <property type="entry name" value="Beta-lactamase"/>
    <property type="match status" value="1"/>
</dbReference>
<sequence>MGIRLLATLAATSLLFTGVVFSGTAVADDQQIDRKVIQQGLDQITATAAQGVQLRVTEGRHSFTARSGSAELGNERPVPVNGRFRAGSITKSFTSAVVLQLAGEGKVELDAPVVRYLPGLVDSRITVRQLMQHTSGLFNYTNAIGFSPQDFEPIRYEHWTPEEIIAISTSKPLQFEPGTKWEYNNTGFVILGRLIEKITKQSYERTVQQRVLRPLHLGDTTFPGDDPNIHGPHAHSYGLVNGKATDTTRFNPSVFWAVGDVVTTPRDLDTFYTALIGGKLLKPAQQAELVKTTPVSPQYGLGLFIQPTPCGTTVLGHTGSVPGYGSYAFYSPDLERRAELSATAGLGTGDPTAGYHAILNEVFC</sequence>
<dbReference type="SUPFAM" id="SSF56601">
    <property type="entry name" value="beta-lactamase/transpeptidase-like"/>
    <property type="match status" value="1"/>
</dbReference>
<dbReference type="RefSeq" id="WP_231114492.1">
    <property type="nucleotide sequence ID" value="NZ_JYJG01000076.1"/>
</dbReference>
<dbReference type="AlphaFoldDB" id="A0A0F0H5X4"/>
<keyword evidence="1" id="KW-0732">Signal</keyword>
<feature type="chain" id="PRO_5002441714" evidence="1">
    <location>
        <begin position="28"/>
        <end position="364"/>
    </location>
</feature>
<evidence type="ECO:0000313" key="4">
    <source>
        <dbReference type="Proteomes" id="UP000033393"/>
    </source>
</evidence>
<feature type="signal peptide" evidence="1">
    <location>
        <begin position="1"/>
        <end position="27"/>
    </location>
</feature>
<accession>A0A0F0H5X4</accession>
<dbReference type="PATRIC" id="fig|68170.10.peg.2408"/>
<dbReference type="Gene3D" id="3.40.710.10">
    <property type="entry name" value="DD-peptidase/beta-lactamase superfamily"/>
    <property type="match status" value="1"/>
</dbReference>
<evidence type="ECO:0000313" key="3">
    <source>
        <dbReference type="EMBL" id="KJK49717.1"/>
    </source>
</evidence>
<dbReference type="EMBL" id="JYJG01000076">
    <property type="protein sequence ID" value="KJK49717.1"/>
    <property type="molecule type" value="Genomic_DNA"/>
</dbReference>
<protein>
    <submittedName>
        <fullName evidence="3">Beta-lactamase</fullName>
    </submittedName>
</protein>
<evidence type="ECO:0000259" key="2">
    <source>
        <dbReference type="Pfam" id="PF00144"/>
    </source>
</evidence>
<gene>
    <name evidence="3" type="ORF">UK23_13165</name>
</gene>
<feature type="domain" description="Beta-lactamase-related" evidence="2">
    <location>
        <begin position="42"/>
        <end position="334"/>
    </location>
</feature>
<dbReference type="PANTHER" id="PTHR46825:SF7">
    <property type="entry name" value="D-ALANYL-D-ALANINE CARBOXYPEPTIDASE"/>
    <property type="match status" value="1"/>
</dbReference>